<evidence type="ECO:0000256" key="10">
    <source>
        <dbReference type="SAM" id="Coils"/>
    </source>
</evidence>
<dbReference type="PANTHER" id="PTHR26374">
    <property type="entry name" value="ZINC FINGER PROTEIN ZAT5"/>
    <property type="match status" value="1"/>
</dbReference>
<keyword evidence="3" id="KW-0677">Repeat</keyword>
<comment type="caution">
    <text evidence="12">The sequence shown here is derived from an EMBL/GenBank/DDBJ whole genome shotgun (WGS) entry which is preliminary data.</text>
</comment>
<evidence type="ECO:0000313" key="12">
    <source>
        <dbReference type="EMBL" id="GJT59696.1"/>
    </source>
</evidence>
<reference evidence="12" key="2">
    <citation type="submission" date="2022-01" db="EMBL/GenBank/DDBJ databases">
        <authorList>
            <person name="Yamashiro T."/>
            <person name="Shiraishi A."/>
            <person name="Satake H."/>
            <person name="Nakayama K."/>
        </authorList>
    </citation>
    <scope>NUCLEOTIDE SEQUENCE</scope>
</reference>
<dbReference type="InterPro" id="IPR013087">
    <property type="entry name" value="Znf_C2H2_type"/>
</dbReference>
<dbReference type="Pfam" id="PF13912">
    <property type="entry name" value="zf-C2H2_6"/>
    <property type="match status" value="2"/>
</dbReference>
<gene>
    <name evidence="12" type="ORF">Tco_1003229</name>
</gene>
<keyword evidence="4 9" id="KW-0863">Zinc-finger</keyword>
<keyword evidence="6" id="KW-0805">Transcription regulation</keyword>
<keyword evidence="5" id="KW-0862">Zinc</keyword>
<dbReference type="EMBL" id="BQNB010017131">
    <property type="protein sequence ID" value="GJT59696.1"/>
    <property type="molecule type" value="Genomic_DNA"/>
</dbReference>
<feature type="domain" description="C2H2-type" evidence="11">
    <location>
        <begin position="43"/>
        <end position="65"/>
    </location>
</feature>
<evidence type="ECO:0000259" key="11">
    <source>
        <dbReference type="PROSITE" id="PS50157"/>
    </source>
</evidence>
<evidence type="ECO:0000256" key="9">
    <source>
        <dbReference type="PROSITE-ProRule" id="PRU00042"/>
    </source>
</evidence>
<accession>A0ABQ5F8Q8</accession>
<sequence>MMIIKMKKTNRKQSDNKCRKMVIFKHLEENSGGFQETTDEYGYECKMCKKRFKSFQALGGHQGIHKRISKPNEDDMMCMLTLNIIPTGSLHQCKMCSKVFETGQMLGGHMRKHRLKKLDLWRQNEVLTMEELERRRAEVDEQMRVRRDLILAAKELQLWF</sequence>
<dbReference type="PROSITE" id="PS50157">
    <property type="entry name" value="ZINC_FINGER_C2H2_2"/>
    <property type="match status" value="2"/>
</dbReference>
<dbReference type="PROSITE" id="PS00028">
    <property type="entry name" value="ZINC_FINGER_C2H2_1"/>
    <property type="match status" value="2"/>
</dbReference>
<dbReference type="SMART" id="SM00355">
    <property type="entry name" value="ZnF_C2H2"/>
    <property type="match status" value="2"/>
</dbReference>
<proteinExistence type="predicted"/>
<protein>
    <submittedName>
        <fullName evidence="12">Zinc finger, C2H2</fullName>
    </submittedName>
</protein>
<evidence type="ECO:0000256" key="2">
    <source>
        <dbReference type="ARBA" id="ARBA00022723"/>
    </source>
</evidence>
<evidence type="ECO:0000256" key="6">
    <source>
        <dbReference type="ARBA" id="ARBA00023015"/>
    </source>
</evidence>
<keyword evidence="7" id="KW-0804">Transcription</keyword>
<dbReference type="SUPFAM" id="SSF57667">
    <property type="entry name" value="beta-beta-alpha zinc fingers"/>
    <property type="match status" value="1"/>
</dbReference>
<evidence type="ECO:0000256" key="4">
    <source>
        <dbReference type="ARBA" id="ARBA00022771"/>
    </source>
</evidence>
<keyword evidence="8" id="KW-0539">Nucleus</keyword>
<keyword evidence="10" id="KW-0175">Coiled coil</keyword>
<keyword evidence="2" id="KW-0479">Metal-binding</keyword>
<organism evidence="12 13">
    <name type="scientific">Tanacetum coccineum</name>
    <dbReference type="NCBI Taxonomy" id="301880"/>
    <lineage>
        <taxon>Eukaryota</taxon>
        <taxon>Viridiplantae</taxon>
        <taxon>Streptophyta</taxon>
        <taxon>Embryophyta</taxon>
        <taxon>Tracheophyta</taxon>
        <taxon>Spermatophyta</taxon>
        <taxon>Magnoliopsida</taxon>
        <taxon>eudicotyledons</taxon>
        <taxon>Gunneridae</taxon>
        <taxon>Pentapetalae</taxon>
        <taxon>asterids</taxon>
        <taxon>campanulids</taxon>
        <taxon>Asterales</taxon>
        <taxon>Asteraceae</taxon>
        <taxon>Asteroideae</taxon>
        <taxon>Anthemideae</taxon>
        <taxon>Anthemidinae</taxon>
        <taxon>Tanacetum</taxon>
    </lineage>
</organism>
<evidence type="ECO:0000256" key="5">
    <source>
        <dbReference type="ARBA" id="ARBA00022833"/>
    </source>
</evidence>
<evidence type="ECO:0000256" key="1">
    <source>
        <dbReference type="ARBA" id="ARBA00004123"/>
    </source>
</evidence>
<dbReference type="InterPro" id="IPR036236">
    <property type="entry name" value="Znf_C2H2_sf"/>
</dbReference>
<evidence type="ECO:0000256" key="8">
    <source>
        <dbReference type="ARBA" id="ARBA00023242"/>
    </source>
</evidence>
<name>A0ABQ5F8Q8_9ASTR</name>
<evidence type="ECO:0000313" key="13">
    <source>
        <dbReference type="Proteomes" id="UP001151760"/>
    </source>
</evidence>
<dbReference type="PANTHER" id="PTHR26374:SF413">
    <property type="entry name" value="ZINC FINGER C2H2-TYPE_INTEGRASE DNA-BINDING DOMAIN-CONTAINING PROTEIN-RELATED"/>
    <property type="match status" value="1"/>
</dbReference>
<dbReference type="Gene3D" id="3.30.160.60">
    <property type="entry name" value="Classic Zinc Finger"/>
    <property type="match status" value="1"/>
</dbReference>
<dbReference type="Proteomes" id="UP001151760">
    <property type="component" value="Unassembled WGS sequence"/>
</dbReference>
<reference evidence="12" key="1">
    <citation type="journal article" date="2022" name="Int. J. Mol. Sci.">
        <title>Draft Genome of Tanacetum Coccineum: Genomic Comparison of Closely Related Tanacetum-Family Plants.</title>
        <authorList>
            <person name="Yamashiro T."/>
            <person name="Shiraishi A."/>
            <person name="Nakayama K."/>
            <person name="Satake H."/>
        </authorList>
    </citation>
    <scope>NUCLEOTIDE SEQUENCE</scope>
</reference>
<feature type="domain" description="C2H2-type" evidence="11">
    <location>
        <begin position="91"/>
        <end position="118"/>
    </location>
</feature>
<evidence type="ECO:0000256" key="7">
    <source>
        <dbReference type="ARBA" id="ARBA00023163"/>
    </source>
</evidence>
<feature type="coiled-coil region" evidence="10">
    <location>
        <begin position="122"/>
        <end position="149"/>
    </location>
</feature>
<evidence type="ECO:0000256" key="3">
    <source>
        <dbReference type="ARBA" id="ARBA00022737"/>
    </source>
</evidence>
<keyword evidence="13" id="KW-1185">Reference proteome</keyword>
<comment type="subcellular location">
    <subcellularLocation>
        <location evidence="1">Nucleus</location>
    </subcellularLocation>
</comment>